<dbReference type="EC" id="1.1.5.4" evidence="4"/>
<dbReference type="InterPro" id="IPR036188">
    <property type="entry name" value="FAD/NAD-bd_sf"/>
</dbReference>
<keyword evidence="6" id="KW-0285">Flavoprotein</keyword>
<keyword evidence="8 11" id="KW-0560">Oxidoreductase</keyword>
<organism evidence="11 12">
    <name type="scientific">Blastococcus saxobsidens (strain DD2)</name>
    <dbReference type="NCBI Taxonomy" id="1146883"/>
    <lineage>
        <taxon>Bacteria</taxon>
        <taxon>Bacillati</taxon>
        <taxon>Actinomycetota</taxon>
        <taxon>Actinomycetes</taxon>
        <taxon>Geodermatophilales</taxon>
        <taxon>Geodermatophilaceae</taxon>
        <taxon>Blastococcus</taxon>
    </lineage>
</organism>
<evidence type="ECO:0000313" key="12">
    <source>
        <dbReference type="Proteomes" id="UP000007517"/>
    </source>
</evidence>
<comment type="cofactor">
    <cofactor evidence="2">
        <name>FAD</name>
        <dbReference type="ChEBI" id="CHEBI:57692"/>
    </cofactor>
</comment>
<comment type="catalytic activity">
    <reaction evidence="1">
        <text>(S)-malate + a quinone = a quinol + oxaloacetate</text>
        <dbReference type="Rhea" id="RHEA:46012"/>
        <dbReference type="ChEBI" id="CHEBI:15589"/>
        <dbReference type="ChEBI" id="CHEBI:16452"/>
        <dbReference type="ChEBI" id="CHEBI:24646"/>
        <dbReference type="ChEBI" id="CHEBI:132124"/>
        <dbReference type="EC" id="1.1.5.4"/>
    </reaction>
</comment>
<reference evidence="12" key="2">
    <citation type="submission" date="2012-02" db="EMBL/GenBank/DDBJ databases">
        <title>Complete genome sequence of Blastococcus saxobsidens strain DD2.</title>
        <authorList>
            <person name="Genoscope."/>
        </authorList>
    </citation>
    <scope>NUCLEOTIDE SEQUENCE [LARGE SCALE GENOMIC DNA]</scope>
    <source>
        <strain evidence="12">DD2</strain>
    </source>
</reference>
<keyword evidence="7" id="KW-0274">FAD</keyword>
<protein>
    <recommendedName>
        <fullName evidence="4">malate dehydrogenase (quinone)</fullName>
        <ecNumber evidence="4">1.1.5.4</ecNumber>
    </recommendedName>
    <alternativeName>
        <fullName evidence="10">MQO</fullName>
    </alternativeName>
    <alternativeName>
        <fullName evidence="9">Malate dehydrogenase [quinone]</fullName>
    </alternativeName>
</protein>
<name>H6RN58_BLASD</name>
<proteinExistence type="predicted"/>
<evidence type="ECO:0000256" key="8">
    <source>
        <dbReference type="ARBA" id="ARBA00023002"/>
    </source>
</evidence>
<keyword evidence="12" id="KW-1185">Reference proteome</keyword>
<keyword evidence="5" id="KW-0816">Tricarboxylic acid cycle</keyword>
<evidence type="ECO:0000256" key="7">
    <source>
        <dbReference type="ARBA" id="ARBA00022827"/>
    </source>
</evidence>
<dbReference type="EMBL" id="FO117623">
    <property type="protein sequence ID" value="CCG02606.1"/>
    <property type="molecule type" value="Genomic_DNA"/>
</dbReference>
<dbReference type="Gene3D" id="3.50.50.60">
    <property type="entry name" value="FAD/NAD(P)-binding domain"/>
    <property type="match status" value="1"/>
</dbReference>
<dbReference type="GO" id="GO:0006099">
    <property type="term" value="P:tricarboxylic acid cycle"/>
    <property type="evidence" value="ECO:0007669"/>
    <property type="project" value="UniProtKB-UniPathway"/>
</dbReference>
<comment type="pathway">
    <text evidence="3">Carbohydrate metabolism; tricarboxylic acid cycle; oxaloacetate from (S)-malate (quinone route): step 1/1.</text>
</comment>
<evidence type="ECO:0000313" key="11">
    <source>
        <dbReference type="EMBL" id="CCG02606.1"/>
    </source>
</evidence>
<dbReference type="UniPathway" id="UPA00223">
    <property type="reaction ID" value="UER01008"/>
</dbReference>
<dbReference type="Proteomes" id="UP000007517">
    <property type="component" value="Chromosome"/>
</dbReference>
<evidence type="ECO:0000256" key="2">
    <source>
        <dbReference type="ARBA" id="ARBA00001974"/>
    </source>
</evidence>
<gene>
    <name evidence="11" type="ordered locus">BLASA_1685</name>
</gene>
<evidence type="ECO:0000256" key="9">
    <source>
        <dbReference type="ARBA" id="ARBA00030660"/>
    </source>
</evidence>
<dbReference type="AlphaFoldDB" id="H6RN58"/>
<evidence type="ECO:0000256" key="4">
    <source>
        <dbReference type="ARBA" id="ARBA00013026"/>
    </source>
</evidence>
<dbReference type="STRING" id="1146883.BLASA_1685"/>
<dbReference type="GO" id="GO:0008924">
    <property type="term" value="F:L-malate dehydrogenase (quinone) activity"/>
    <property type="evidence" value="ECO:0007669"/>
    <property type="project" value="UniProtKB-EC"/>
</dbReference>
<reference evidence="11 12" key="1">
    <citation type="journal article" date="2012" name="J. Bacteriol.">
        <title>Genome Sequence of Blastococcus saxobsidens DD2, a Stone-Inhabiting Bacterium.</title>
        <authorList>
            <person name="Chouaia B."/>
            <person name="Crotti E."/>
            <person name="Brusetti L."/>
            <person name="Daffonchio D."/>
            <person name="Essoussi I."/>
            <person name="Nouioui I."/>
            <person name="Sbissi I."/>
            <person name="Ghodhbane-Gtari F."/>
            <person name="Gtari M."/>
            <person name="Vacherie B."/>
            <person name="Barbe V."/>
            <person name="Medigue C."/>
            <person name="Gury J."/>
            <person name="Pujic P."/>
            <person name="Normand P."/>
        </authorList>
    </citation>
    <scope>NUCLEOTIDE SEQUENCE [LARGE SCALE GENOMIC DNA]</scope>
    <source>
        <strain evidence="11 12">DD2</strain>
    </source>
</reference>
<dbReference type="KEGG" id="bsd:BLASA_1685"/>
<accession>H6RN58</accession>
<dbReference type="Pfam" id="PF06039">
    <property type="entry name" value="Mqo"/>
    <property type="match status" value="1"/>
</dbReference>
<dbReference type="eggNOG" id="COG0579">
    <property type="taxonomic scope" value="Bacteria"/>
</dbReference>
<evidence type="ECO:0000256" key="10">
    <source>
        <dbReference type="ARBA" id="ARBA00031550"/>
    </source>
</evidence>
<evidence type="ECO:0000256" key="3">
    <source>
        <dbReference type="ARBA" id="ARBA00005012"/>
    </source>
</evidence>
<dbReference type="HOGENOM" id="CLU_125745_0_0_11"/>
<evidence type="ECO:0000256" key="5">
    <source>
        <dbReference type="ARBA" id="ARBA00022532"/>
    </source>
</evidence>
<evidence type="ECO:0000256" key="1">
    <source>
        <dbReference type="ARBA" id="ARBA00001139"/>
    </source>
</evidence>
<dbReference type="InterPro" id="IPR006231">
    <property type="entry name" value="MQO"/>
</dbReference>
<sequence length="159" mass="16911">MRGTTVPVEEFDAVLVGGGVMGATLGVLLGELEPGWRIGMVERLGEAGLESSSAWNNAGTGHAGLCEFNYTPRLPGGSVDVSRAVEIGEQFSASLVFWAHLVSRGLIGPPQDFIRPVAHLGFGRGPDGVAHLRARWETLRGHPLFADTEYSDDRTVLGT</sequence>
<evidence type="ECO:0000256" key="6">
    <source>
        <dbReference type="ARBA" id="ARBA00022630"/>
    </source>
</evidence>
<dbReference type="SUPFAM" id="SSF51905">
    <property type="entry name" value="FAD/NAD(P)-binding domain"/>
    <property type="match status" value="1"/>
</dbReference>